<sequence length="132" mass="15351">MVKEITPEQKEPNKGEQYLIQCFQNGGPINEIGKAFSKRDIVKERKLKIFAKDISNEDGEVVRVIKGYSYRDEGELTDEDFELFNQLAQELKEVPKIKIRYTKNDVTTEAGTFRKPTQVSYHISPDMEEFED</sequence>
<proteinExistence type="predicted"/>
<organism evidence="1 2">
    <name type="scientific">candidate division WS6 bacterium 34_10</name>
    <dbReference type="NCBI Taxonomy" id="1641389"/>
    <lineage>
        <taxon>Bacteria</taxon>
        <taxon>Candidatus Dojkabacteria</taxon>
    </lineage>
</organism>
<evidence type="ECO:0000313" key="2">
    <source>
        <dbReference type="Proteomes" id="UP000053904"/>
    </source>
</evidence>
<evidence type="ECO:0000313" key="1">
    <source>
        <dbReference type="EMBL" id="KUK77728.1"/>
    </source>
</evidence>
<reference evidence="2" key="1">
    <citation type="journal article" date="2015" name="MBio">
        <title>Genome-Resolved Metagenomic Analysis Reveals Roles for Candidate Phyla and Other Microbial Community Members in Biogeochemical Transformations in Oil Reservoirs.</title>
        <authorList>
            <person name="Hu P."/>
            <person name="Tom L."/>
            <person name="Singh A."/>
            <person name="Thomas B.C."/>
            <person name="Baker B.J."/>
            <person name="Piceno Y.M."/>
            <person name="Andersen G.L."/>
            <person name="Banfield J.F."/>
        </authorList>
    </citation>
    <scope>NUCLEOTIDE SEQUENCE [LARGE SCALE GENOMIC DNA]</scope>
</reference>
<gene>
    <name evidence="1" type="ORF">XD93_0126</name>
</gene>
<dbReference type="EMBL" id="LGGO01000009">
    <property type="protein sequence ID" value="KUK77728.1"/>
    <property type="molecule type" value="Genomic_DNA"/>
</dbReference>
<name>A0A101HJB5_9BACT</name>
<protein>
    <submittedName>
        <fullName evidence="1">Uncharacterized protein</fullName>
    </submittedName>
</protein>
<dbReference type="AlphaFoldDB" id="A0A101HJB5"/>
<dbReference type="Proteomes" id="UP000053904">
    <property type="component" value="Unassembled WGS sequence"/>
</dbReference>
<comment type="caution">
    <text evidence="1">The sequence shown here is derived from an EMBL/GenBank/DDBJ whole genome shotgun (WGS) entry which is preliminary data.</text>
</comment>
<accession>A0A101HJB5</accession>